<dbReference type="PROSITE" id="PS50106">
    <property type="entry name" value="PDZ"/>
    <property type="match status" value="1"/>
</dbReference>
<dbReference type="PRINTS" id="PR00834">
    <property type="entry name" value="PROTEASES2C"/>
</dbReference>
<accession>A0ABU0E9R3</accession>
<evidence type="ECO:0000313" key="7">
    <source>
        <dbReference type="EMBL" id="MDQ0371858.1"/>
    </source>
</evidence>
<feature type="compositionally biased region" description="Pro residues" evidence="4">
    <location>
        <begin position="79"/>
        <end position="88"/>
    </location>
</feature>
<evidence type="ECO:0000256" key="2">
    <source>
        <dbReference type="ARBA" id="ARBA00022670"/>
    </source>
</evidence>
<dbReference type="InterPro" id="IPR043504">
    <property type="entry name" value="Peptidase_S1_PA_chymotrypsin"/>
</dbReference>
<sequence>MTIPDDAQPVAVPGGEGPDRAPTSPFASPSGRRELPPTPPTPAPEPTPSAPEAPSLDAPPVDEAVAPPSAPVAETAPVAPQPPAPHPPGTHWSVPHGSVPTFAQPSPSVPANPYGPAVQQPVPAPWAGVPYTTTGTTAGVDPVPPTGPSGVPHTVVLHRKRRRTLSAAWVVPLVIIALAAGAVGGVVGSRLTEDDRLADAGLPVAPAGASTVDRAPDSVAGIAAGVLPSVVSIQVDGPDGSATGSGFVLRGDGYLVTNNHVIAQADGSATTTITVTFVDGSEQDATIVGRTADYDLAVLKVDVEGLTPLLLGDSDAVVVGDPVVAVGAPLGLAGTVTTGIVSALNRPVSAGEATDSDDQAFINAIQTDAAINPGNSGGPLVNGAGEVIGINSAIAQPPGSLSTVGGSIGLGFAIPSNQVRRTAGQLIETGSATYPIIGVLLDQRYTGEGVQVSTDVQDGRQPVTADGPAERAGIHPGDVILAIDGRPVTDPDELIVAIRARTPGDTIVLHVRSGSSERDVRVKLDESPTD</sequence>
<comment type="similarity">
    <text evidence="1">Belongs to the peptidase S1C family.</text>
</comment>
<feature type="transmembrane region" description="Helical" evidence="5">
    <location>
        <begin position="167"/>
        <end position="187"/>
    </location>
</feature>
<dbReference type="CDD" id="cd06779">
    <property type="entry name" value="cpPDZ_Deg_HtrA-like"/>
    <property type="match status" value="1"/>
</dbReference>
<evidence type="ECO:0000256" key="5">
    <source>
        <dbReference type="SAM" id="Phobius"/>
    </source>
</evidence>
<dbReference type="Pfam" id="PF13180">
    <property type="entry name" value="PDZ_2"/>
    <property type="match status" value="1"/>
</dbReference>
<dbReference type="InterPro" id="IPR001940">
    <property type="entry name" value="Peptidase_S1C"/>
</dbReference>
<evidence type="ECO:0000256" key="3">
    <source>
        <dbReference type="ARBA" id="ARBA00022801"/>
    </source>
</evidence>
<comment type="caution">
    <text evidence="7">The sequence shown here is derived from an EMBL/GenBank/DDBJ whole genome shotgun (WGS) entry which is preliminary data.</text>
</comment>
<protein>
    <submittedName>
        <fullName evidence="7">Serine protease PepD</fullName>
        <ecNumber evidence="7">3.4.21.-</ecNumber>
    </submittedName>
</protein>
<keyword evidence="3 7" id="KW-0378">Hydrolase</keyword>
<dbReference type="Proteomes" id="UP001239626">
    <property type="component" value="Unassembled WGS sequence"/>
</dbReference>
<evidence type="ECO:0000256" key="4">
    <source>
        <dbReference type="SAM" id="MobiDB-lite"/>
    </source>
</evidence>
<keyword evidence="8" id="KW-1185">Reference proteome</keyword>
<dbReference type="InterPro" id="IPR009003">
    <property type="entry name" value="Peptidase_S1_PA"/>
</dbReference>
<dbReference type="SUPFAM" id="SSF50494">
    <property type="entry name" value="Trypsin-like serine proteases"/>
    <property type="match status" value="1"/>
</dbReference>
<evidence type="ECO:0000313" key="8">
    <source>
        <dbReference type="Proteomes" id="UP001239626"/>
    </source>
</evidence>
<feature type="compositionally biased region" description="Pro residues" evidence="4">
    <location>
        <begin position="36"/>
        <end position="51"/>
    </location>
</feature>
<evidence type="ECO:0000259" key="6">
    <source>
        <dbReference type="PROSITE" id="PS50106"/>
    </source>
</evidence>
<gene>
    <name evidence="7" type="ORF">J2X26_000155</name>
</gene>
<proteinExistence type="inferred from homology"/>
<name>A0ABU0E9R3_9CELL</name>
<dbReference type="Gene3D" id="2.30.42.10">
    <property type="match status" value="1"/>
</dbReference>
<feature type="domain" description="PDZ" evidence="6">
    <location>
        <begin position="438"/>
        <end position="515"/>
    </location>
</feature>
<keyword evidence="5" id="KW-0472">Membrane</keyword>
<evidence type="ECO:0000256" key="1">
    <source>
        <dbReference type="ARBA" id="ARBA00010541"/>
    </source>
</evidence>
<dbReference type="PANTHER" id="PTHR43343:SF3">
    <property type="entry name" value="PROTEASE DO-LIKE 8, CHLOROPLASTIC"/>
    <property type="match status" value="1"/>
</dbReference>
<dbReference type="PANTHER" id="PTHR43343">
    <property type="entry name" value="PEPTIDASE S12"/>
    <property type="match status" value="1"/>
</dbReference>
<dbReference type="SUPFAM" id="SSF50156">
    <property type="entry name" value="PDZ domain-like"/>
    <property type="match status" value="1"/>
</dbReference>
<dbReference type="InterPro" id="IPR051201">
    <property type="entry name" value="Chloro_Bact_Ser_Proteases"/>
</dbReference>
<dbReference type="InterPro" id="IPR036034">
    <property type="entry name" value="PDZ_sf"/>
</dbReference>
<organism evidence="7 8">
    <name type="scientific">Cellulomonas humilata</name>
    <dbReference type="NCBI Taxonomy" id="144055"/>
    <lineage>
        <taxon>Bacteria</taxon>
        <taxon>Bacillati</taxon>
        <taxon>Actinomycetota</taxon>
        <taxon>Actinomycetes</taxon>
        <taxon>Micrococcales</taxon>
        <taxon>Cellulomonadaceae</taxon>
        <taxon>Cellulomonas</taxon>
    </lineage>
</organism>
<feature type="compositionally biased region" description="Low complexity" evidence="4">
    <location>
        <begin position="52"/>
        <end position="78"/>
    </location>
</feature>
<dbReference type="Gene3D" id="2.40.10.10">
    <property type="entry name" value="Trypsin-like serine proteases"/>
    <property type="match status" value="2"/>
</dbReference>
<dbReference type="GO" id="GO:0006508">
    <property type="term" value="P:proteolysis"/>
    <property type="evidence" value="ECO:0007669"/>
    <property type="project" value="UniProtKB-KW"/>
</dbReference>
<keyword evidence="2 7" id="KW-0645">Protease</keyword>
<dbReference type="GO" id="GO:0008233">
    <property type="term" value="F:peptidase activity"/>
    <property type="evidence" value="ECO:0007669"/>
    <property type="project" value="UniProtKB-KW"/>
</dbReference>
<dbReference type="EC" id="3.4.21.-" evidence="7"/>
<dbReference type="Pfam" id="PF13365">
    <property type="entry name" value="Trypsin_2"/>
    <property type="match status" value="1"/>
</dbReference>
<dbReference type="InterPro" id="IPR001478">
    <property type="entry name" value="PDZ"/>
</dbReference>
<dbReference type="RefSeq" id="WP_307488966.1">
    <property type="nucleotide sequence ID" value="NZ_JAUSVB010000001.1"/>
</dbReference>
<feature type="region of interest" description="Disordered" evidence="4">
    <location>
        <begin position="1"/>
        <end position="114"/>
    </location>
</feature>
<keyword evidence="5" id="KW-1133">Transmembrane helix</keyword>
<dbReference type="SMART" id="SM00228">
    <property type="entry name" value="PDZ"/>
    <property type="match status" value="1"/>
</dbReference>
<reference evidence="7 8" key="1">
    <citation type="submission" date="2023-07" db="EMBL/GenBank/DDBJ databases">
        <title>Sorghum-associated microbial communities from plants grown in Nebraska, USA.</title>
        <authorList>
            <person name="Schachtman D."/>
        </authorList>
    </citation>
    <scope>NUCLEOTIDE SEQUENCE [LARGE SCALE GENOMIC DNA]</scope>
    <source>
        <strain evidence="7 8">BE332</strain>
    </source>
</reference>
<keyword evidence="5" id="KW-0812">Transmembrane</keyword>
<dbReference type="EMBL" id="JAUSVB010000001">
    <property type="protein sequence ID" value="MDQ0371858.1"/>
    <property type="molecule type" value="Genomic_DNA"/>
</dbReference>